<feature type="transmembrane region" description="Helical" evidence="2">
    <location>
        <begin position="232"/>
        <end position="250"/>
    </location>
</feature>
<proteinExistence type="predicted"/>
<sequence length="657" mass="69253">MEGVQRTTTAFPSFREGLFQAMPMDERTRADVERAEAAIVEHYPRLVRLTYLVLPPSMGRHRRVLTAHGLVQRALPRTRLRRPDGGLPAQRGPAPESGYDLVRQRALRLALAYEGQPGRVLPALPLVWGLRLFPRAGGADELALDQALSAVPAAVRAALGLWHLEGLDEDAARAVLARAGAEEPDAAQRAAAQLDLETGAGAAALLSSGEFDPCMVQTRPTDLLRRRQRVRVVAAVAAVLAIGAAVAGTWPDTADRRARTAAQQALDPGRLLRTPNEQWADTSRVDFTAWPVRGRQAGDRKLLARALRVWAAPPADTRIRAAAGTSTRPPGHPPQLLYAGLIDNVMVVVLYDGERLVRYAEPEDATPTLHFARVDAADLTTAAALVIGRGNGWMRYLLAPWISEITTRDLLTPAAPPHGLHVAPDGVTDRIPLPPAAGAGCGRWPVARLRPSTRIVAAGPDTAFLVADLDDLVPAHLSSGPPPSAGAPAGVPTGATAAPALRNWARTACSLGSLRGTGVRAVNTWEFARQQLPEDGGSAAWVCTRADTWRGPGSVTLRFLPPAARPADPGRIAGRAGNTAACSRFGPQVVADIHWQAKSGKGYLLAAGSPGVGGLDATGGVRATAEENTLATPAGPDAPAEVTGRLRAGGSVRAPHP</sequence>
<keyword evidence="2" id="KW-0812">Transmembrane</keyword>
<evidence type="ECO:0000313" key="4">
    <source>
        <dbReference type="Proteomes" id="UP000430079"/>
    </source>
</evidence>
<dbReference type="AlphaFoldDB" id="A0A640T105"/>
<name>A0A640T105_9ACTN</name>
<comment type="caution">
    <text evidence="3">The sequence shown here is derived from an EMBL/GenBank/DDBJ whole genome shotgun (WGS) entry which is preliminary data.</text>
</comment>
<keyword evidence="2" id="KW-0472">Membrane</keyword>
<evidence type="ECO:0000313" key="3">
    <source>
        <dbReference type="EMBL" id="GFE17417.1"/>
    </source>
</evidence>
<keyword evidence="4" id="KW-1185">Reference proteome</keyword>
<reference evidence="3 4" key="1">
    <citation type="submission" date="2019-12" db="EMBL/GenBank/DDBJ databases">
        <title>Whole genome shotgun sequence of Streptomyces hygroscopicus subsp. glebosus NBRC 13786.</title>
        <authorList>
            <person name="Ichikawa N."/>
            <person name="Kimura A."/>
            <person name="Kitahashi Y."/>
            <person name="Komaki H."/>
            <person name="Tamura T."/>
        </authorList>
    </citation>
    <scope>NUCLEOTIDE SEQUENCE [LARGE SCALE GENOMIC DNA]</scope>
    <source>
        <strain evidence="3 4">NBRC 13786</strain>
    </source>
</reference>
<feature type="region of interest" description="Disordered" evidence="1">
    <location>
        <begin position="627"/>
        <end position="657"/>
    </location>
</feature>
<keyword evidence="2" id="KW-1133">Transmembrane helix</keyword>
<accession>A0A640T105</accession>
<evidence type="ECO:0000256" key="1">
    <source>
        <dbReference type="SAM" id="MobiDB-lite"/>
    </source>
</evidence>
<dbReference type="Proteomes" id="UP000430079">
    <property type="component" value="Unassembled WGS sequence"/>
</dbReference>
<protein>
    <recommendedName>
        <fullName evidence="5">DNA-directed RNA polymerase specialized sigma24 family protein</fullName>
    </recommendedName>
</protein>
<organism evidence="3 4">
    <name type="scientific">Streptomyces glebosus</name>
    <dbReference type="NCBI Taxonomy" id="249580"/>
    <lineage>
        <taxon>Bacteria</taxon>
        <taxon>Bacillati</taxon>
        <taxon>Actinomycetota</taxon>
        <taxon>Actinomycetes</taxon>
        <taxon>Kitasatosporales</taxon>
        <taxon>Streptomycetaceae</taxon>
        <taxon>Streptomyces</taxon>
    </lineage>
</organism>
<gene>
    <name evidence="3" type="ORF">Sgleb_54640</name>
</gene>
<evidence type="ECO:0000256" key="2">
    <source>
        <dbReference type="SAM" id="Phobius"/>
    </source>
</evidence>
<evidence type="ECO:0008006" key="5">
    <source>
        <dbReference type="Google" id="ProtNLM"/>
    </source>
</evidence>
<dbReference type="EMBL" id="BLIO01000001">
    <property type="protein sequence ID" value="GFE17417.1"/>
    <property type="molecule type" value="Genomic_DNA"/>
</dbReference>